<accession>A0A6P1MAR6</accession>
<feature type="region of interest" description="Disordered" evidence="1">
    <location>
        <begin position="72"/>
        <end position="112"/>
    </location>
</feature>
<dbReference type="InterPro" id="IPR050400">
    <property type="entry name" value="Bact_Cytoskel_RodZ"/>
</dbReference>
<feature type="compositionally biased region" description="Polar residues" evidence="1">
    <location>
        <begin position="86"/>
        <end position="97"/>
    </location>
</feature>
<keyword evidence="4" id="KW-1185">Reference proteome</keyword>
<dbReference type="RefSeq" id="WP_160628244.1">
    <property type="nucleotide sequence ID" value="NZ_CP047593.1"/>
</dbReference>
<evidence type="ECO:0008006" key="5">
    <source>
        <dbReference type="Google" id="ProtNLM"/>
    </source>
</evidence>
<sequence>MATIGQQFKAARESKGVSEAEAATATNILTKIIHSMEADDFSGIAAPTYAKGFIRLYAKYLELDPEPLVEEYSKKHGTGPRKLIDENSQLEQNTQDSRVFPARSRSARPKGKPPAWLAKLEIIKKLPLGPLKDIRMMAGAIAGLLVLAVIIGSISTCVRRTVPEKTEAPEISPAKMLIDDPLPDLYLTSPDKIESTR</sequence>
<reference evidence="3 4" key="1">
    <citation type="submission" date="2020-01" db="EMBL/GenBank/DDBJ databases">
        <title>Ponticoccus aerotolerans gen. nov., sp. nov., an anaerobic bacterium and proposal of Ponticoccusceae fam. nov., Ponticoccusles ord. nov. and Ponticoccuse classis nov. in the phylum Kiritimatiellaeota.</title>
        <authorList>
            <person name="Zhou L.Y."/>
            <person name="Du Z.J."/>
        </authorList>
    </citation>
    <scope>NUCLEOTIDE SEQUENCE [LARGE SCALE GENOMIC DNA]</scope>
    <source>
        <strain evidence="3 4">S-5007</strain>
    </source>
</reference>
<feature type="transmembrane region" description="Helical" evidence="2">
    <location>
        <begin position="134"/>
        <end position="154"/>
    </location>
</feature>
<keyword evidence="2" id="KW-0812">Transmembrane</keyword>
<dbReference type="GO" id="GO:0003677">
    <property type="term" value="F:DNA binding"/>
    <property type="evidence" value="ECO:0007669"/>
    <property type="project" value="InterPro"/>
</dbReference>
<protein>
    <recommendedName>
        <fullName evidence="5">Helix-turn-helix domain-containing protein</fullName>
    </recommendedName>
</protein>
<dbReference type="InterPro" id="IPR010982">
    <property type="entry name" value="Lambda_DNA-bd_dom_sf"/>
</dbReference>
<organism evidence="3 4">
    <name type="scientific">Tichowtungia aerotolerans</name>
    <dbReference type="NCBI Taxonomy" id="2697043"/>
    <lineage>
        <taxon>Bacteria</taxon>
        <taxon>Pseudomonadati</taxon>
        <taxon>Kiritimatiellota</taxon>
        <taxon>Tichowtungiia</taxon>
        <taxon>Tichowtungiales</taxon>
        <taxon>Tichowtungiaceae</taxon>
        <taxon>Tichowtungia</taxon>
    </lineage>
</organism>
<dbReference type="EMBL" id="CP047593">
    <property type="protein sequence ID" value="QHI69188.1"/>
    <property type="molecule type" value="Genomic_DNA"/>
</dbReference>
<dbReference type="Gene3D" id="1.10.260.40">
    <property type="entry name" value="lambda repressor-like DNA-binding domains"/>
    <property type="match status" value="1"/>
</dbReference>
<dbReference type="AlphaFoldDB" id="A0A6P1MAR6"/>
<dbReference type="KEGG" id="taer:GT409_06890"/>
<dbReference type="Pfam" id="PF13413">
    <property type="entry name" value="HTH_25"/>
    <property type="match status" value="1"/>
</dbReference>
<keyword evidence="2" id="KW-0472">Membrane</keyword>
<name>A0A6P1MAR6_9BACT</name>
<keyword evidence="2" id="KW-1133">Transmembrane helix</keyword>
<evidence type="ECO:0000256" key="1">
    <source>
        <dbReference type="SAM" id="MobiDB-lite"/>
    </source>
</evidence>
<proteinExistence type="predicted"/>
<dbReference type="PANTHER" id="PTHR34475">
    <property type="match status" value="1"/>
</dbReference>
<evidence type="ECO:0000313" key="3">
    <source>
        <dbReference type="EMBL" id="QHI69188.1"/>
    </source>
</evidence>
<evidence type="ECO:0000256" key="2">
    <source>
        <dbReference type="SAM" id="Phobius"/>
    </source>
</evidence>
<dbReference type="Proteomes" id="UP000464954">
    <property type="component" value="Chromosome"/>
</dbReference>
<dbReference type="PANTHER" id="PTHR34475:SF1">
    <property type="entry name" value="CYTOSKELETON PROTEIN RODZ"/>
    <property type="match status" value="1"/>
</dbReference>
<gene>
    <name evidence="3" type="ORF">GT409_06890</name>
</gene>
<evidence type="ECO:0000313" key="4">
    <source>
        <dbReference type="Proteomes" id="UP000464954"/>
    </source>
</evidence>